<dbReference type="AlphaFoldDB" id="A0A9W7A007"/>
<dbReference type="Gene3D" id="2.170.270.10">
    <property type="entry name" value="SET domain"/>
    <property type="match status" value="1"/>
</dbReference>
<evidence type="ECO:0000256" key="2">
    <source>
        <dbReference type="ARBA" id="ARBA00022603"/>
    </source>
</evidence>
<feature type="non-terminal residue" evidence="7">
    <location>
        <position position="1"/>
    </location>
</feature>
<gene>
    <name evidence="7" type="ORF">TrRE_jg13051</name>
</gene>
<evidence type="ECO:0000256" key="5">
    <source>
        <dbReference type="ARBA" id="ARBA00022853"/>
    </source>
</evidence>
<evidence type="ECO:0000313" key="8">
    <source>
        <dbReference type="Proteomes" id="UP001165082"/>
    </source>
</evidence>
<dbReference type="PANTHER" id="PTHR45814:SF2">
    <property type="entry name" value="HISTONE-LYSINE N-METHYLTRANSFERASE SETD1"/>
    <property type="match status" value="1"/>
</dbReference>
<dbReference type="GO" id="GO:0032259">
    <property type="term" value="P:methylation"/>
    <property type="evidence" value="ECO:0007669"/>
    <property type="project" value="UniProtKB-KW"/>
</dbReference>
<comment type="subcellular location">
    <subcellularLocation>
        <location evidence="1">Nucleus</location>
    </subcellularLocation>
</comment>
<keyword evidence="4" id="KW-0949">S-adenosyl-L-methionine</keyword>
<name>A0A9W7A007_9STRA</name>
<keyword evidence="2" id="KW-0489">Methyltransferase</keyword>
<dbReference type="InterPro" id="IPR046341">
    <property type="entry name" value="SET_dom_sf"/>
</dbReference>
<keyword evidence="8" id="KW-1185">Reference proteome</keyword>
<dbReference type="GO" id="GO:0048188">
    <property type="term" value="C:Set1C/COMPASS complex"/>
    <property type="evidence" value="ECO:0007669"/>
    <property type="project" value="TreeGrafter"/>
</dbReference>
<comment type="caution">
    <text evidence="7">The sequence shown here is derived from an EMBL/GenBank/DDBJ whole genome shotgun (WGS) entry which is preliminary data.</text>
</comment>
<organism evidence="7 8">
    <name type="scientific">Triparma retinervis</name>
    <dbReference type="NCBI Taxonomy" id="2557542"/>
    <lineage>
        <taxon>Eukaryota</taxon>
        <taxon>Sar</taxon>
        <taxon>Stramenopiles</taxon>
        <taxon>Ochrophyta</taxon>
        <taxon>Bolidophyceae</taxon>
        <taxon>Parmales</taxon>
        <taxon>Triparmaceae</taxon>
        <taxon>Triparma</taxon>
    </lineage>
</organism>
<keyword evidence="5" id="KW-0156">Chromatin regulator</keyword>
<keyword evidence="3" id="KW-0808">Transferase</keyword>
<dbReference type="GO" id="GO:0042800">
    <property type="term" value="F:histone H3K4 methyltransferase activity"/>
    <property type="evidence" value="ECO:0007669"/>
    <property type="project" value="InterPro"/>
</dbReference>
<dbReference type="SUPFAM" id="SSF82199">
    <property type="entry name" value="SET domain"/>
    <property type="match status" value="1"/>
</dbReference>
<accession>A0A9W7A007</accession>
<evidence type="ECO:0000256" key="1">
    <source>
        <dbReference type="ARBA" id="ARBA00004123"/>
    </source>
</evidence>
<dbReference type="OrthoDB" id="308383at2759"/>
<sequence>SHIHGWGLFTKVDIGANEMIVEREADYEGRGIGSCYMFRLDRQHVVDATLNGSMARFIESFFLSQKH</sequence>
<proteinExistence type="predicted"/>
<evidence type="ECO:0000256" key="4">
    <source>
        <dbReference type="ARBA" id="ARBA00022691"/>
    </source>
</evidence>
<evidence type="ECO:0000256" key="3">
    <source>
        <dbReference type="ARBA" id="ARBA00022679"/>
    </source>
</evidence>
<dbReference type="InterPro" id="IPR044570">
    <property type="entry name" value="Set1-like"/>
</dbReference>
<dbReference type="Proteomes" id="UP001165082">
    <property type="component" value="Unassembled WGS sequence"/>
</dbReference>
<keyword evidence="6" id="KW-0539">Nucleus</keyword>
<evidence type="ECO:0000256" key="6">
    <source>
        <dbReference type="ARBA" id="ARBA00023242"/>
    </source>
</evidence>
<evidence type="ECO:0000313" key="7">
    <source>
        <dbReference type="EMBL" id="GMH61531.1"/>
    </source>
</evidence>
<reference evidence="7" key="1">
    <citation type="submission" date="2022-07" db="EMBL/GenBank/DDBJ databases">
        <title>Genome analysis of Parmales, a sister group of diatoms, reveals the evolutionary specialization of diatoms from phago-mixotrophs to photoautotrophs.</title>
        <authorList>
            <person name="Ban H."/>
            <person name="Sato S."/>
            <person name="Yoshikawa S."/>
            <person name="Kazumasa Y."/>
            <person name="Nakamura Y."/>
            <person name="Ichinomiya M."/>
            <person name="Saitoh K."/>
            <person name="Sato N."/>
            <person name="Blanc-Mathieu R."/>
            <person name="Endo H."/>
            <person name="Kuwata A."/>
            <person name="Ogata H."/>
        </authorList>
    </citation>
    <scope>NUCLEOTIDE SEQUENCE</scope>
</reference>
<dbReference type="PANTHER" id="PTHR45814">
    <property type="entry name" value="HISTONE-LYSINE N-METHYLTRANSFERASE SETD1"/>
    <property type="match status" value="1"/>
</dbReference>
<dbReference type="EMBL" id="BRXZ01005182">
    <property type="protein sequence ID" value="GMH61531.1"/>
    <property type="molecule type" value="Genomic_DNA"/>
</dbReference>
<protein>
    <submittedName>
        <fullName evidence="7">Uncharacterized protein</fullName>
    </submittedName>
</protein>